<evidence type="ECO:0000313" key="3">
    <source>
        <dbReference type="Proteomes" id="UP000599074"/>
    </source>
</evidence>
<organism evidence="2 3">
    <name type="scientific">Planosporangium mesophilum</name>
    <dbReference type="NCBI Taxonomy" id="689768"/>
    <lineage>
        <taxon>Bacteria</taxon>
        <taxon>Bacillati</taxon>
        <taxon>Actinomycetota</taxon>
        <taxon>Actinomycetes</taxon>
        <taxon>Micromonosporales</taxon>
        <taxon>Micromonosporaceae</taxon>
        <taxon>Planosporangium</taxon>
    </lineage>
</organism>
<keyword evidence="3" id="KW-1185">Reference proteome</keyword>
<comment type="caution">
    <text evidence="2">The sequence shown here is derived from an EMBL/GenBank/DDBJ whole genome shotgun (WGS) entry which is preliminary data.</text>
</comment>
<sequence>MSARVPRRLAAVTAVFLVALAGATRAEAATTGAATVSPTNSSSTWNGGPYLMPNLSTYVGDPVCNQVMRCDDVTLTVDVPSGYAAGHDLQVAVGWSASVADYDLYLYDSAGREVARATSNADPEMLFVPPVSGRYTVRVVPSNPLNQPYWAAAALVSK</sequence>
<dbReference type="RefSeq" id="WP_168115554.1">
    <property type="nucleotide sequence ID" value="NZ_BOON01000022.1"/>
</dbReference>
<protein>
    <recommendedName>
        <fullName evidence="4">Peptidase C-terminal archaeal/bacterial domain-containing protein</fullName>
    </recommendedName>
</protein>
<gene>
    <name evidence="2" type="ORF">Pme01_24990</name>
</gene>
<keyword evidence="1" id="KW-0732">Signal</keyword>
<evidence type="ECO:0008006" key="4">
    <source>
        <dbReference type="Google" id="ProtNLM"/>
    </source>
</evidence>
<reference evidence="2" key="1">
    <citation type="submission" date="2021-01" db="EMBL/GenBank/DDBJ databases">
        <title>Whole genome shotgun sequence of Planosporangium mesophilum NBRC 109066.</title>
        <authorList>
            <person name="Komaki H."/>
            <person name="Tamura T."/>
        </authorList>
    </citation>
    <scope>NUCLEOTIDE SEQUENCE</scope>
    <source>
        <strain evidence="2">NBRC 109066</strain>
    </source>
</reference>
<accession>A0A8J3TCZ9</accession>
<dbReference type="Gene3D" id="2.60.120.380">
    <property type="match status" value="1"/>
</dbReference>
<name>A0A8J3TCZ9_9ACTN</name>
<feature type="chain" id="PRO_5035239257" description="Peptidase C-terminal archaeal/bacterial domain-containing protein" evidence="1">
    <location>
        <begin position="29"/>
        <end position="158"/>
    </location>
</feature>
<evidence type="ECO:0000256" key="1">
    <source>
        <dbReference type="SAM" id="SignalP"/>
    </source>
</evidence>
<dbReference type="EMBL" id="BOON01000022">
    <property type="protein sequence ID" value="GII22902.1"/>
    <property type="molecule type" value="Genomic_DNA"/>
</dbReference>
<proteinExistence type="predicted"/>
<dbReference type="AlphaFoldDB" id="A0A8J3TCZ9"/>
<feature type="signal peptide" evidence="1">
    <location>
        <begin position="1"/>
        <end position="28"/>
    </location>
</feature>
<dbReference type="Proteomes" id="UP000599074">
    <property type="component" value="Unassembled WGS sequence"/>
</dbReference>
<evidence type="ECO:0000313" key="2">
    <source>
        <dbReference type="EMBL" id="GII22902.1"/>
    </source>
</evidence>